<protein>
    <submittedName>
        <fullName evidence="1">Uncharacterized protein</fullName>
    </submittedName>
</protein>
<reference evidence="1" key="1">
    <citation type="submission" date="2013-05" db="EMBL/GenBank/DDBJ databases">
        <authorList>
            <person name="Yim A.K.Y."/>
            <person name="Chan T.F."/>
            <person name="Ji K.M."/>
            <person name="Liu X.Y."/>
            <person name="Zhou J.W."/>
            <person name="Li R.Q."/>
            <person name="Yang K.Y."/>
            <person name="Li J."/>
            <person name="Li M."/>
            <person name="Law P.T.W."/>
            <person name="Wu Y.L."/>
            <person name="Cai Z.L."/>
            <person name="Qin H."/>
            <person name="Bao Y."/>
            <person name="Leung R.K.K."/>
            <person name="Ng P.K.S."/>
            <person name="Zou J."/>
            <person name="Zhong X.J."/>
            <person name="Ran P.X."/>
            <person name="Zhong N.S."/>
            <person name="Liu Z.G."/>
            <person name="Tsui S.K.W."/>
        </authorList>
    </citation>
    <scope>NUCLEOTIDE SEQUENCE</scope>
    <source>
        <strain evidence="1">Derf</strain>
        <tissue evidence="1">Whole organism</tissue>
    </source>
</reference>
<gene>
    <name evidence="1" type="ORF">DERF_004171</name>
</gene>
<dbReference type="AlphaFoldDB" id="A0A922I0W7"/>
<reference evidence="1" key="2">
    <citation type="journal article" date="2022" name="Res Sq">
        <title>Comparative Genomics Reveals Insights into the Divergent Evolution of Astigmatic Mites and Household Pest Adaptations.</title>
        <authorList>
            <person name="Xiong Q."/>
            <person name="Wan A.T.-Y."/>
            <person name="Liu X.-Y."/>
            <person name="Fung C.S.-H."/>
            <person name="Xiao X."/>
            <person name="Malainual N."/>
            <person name="Hou J."/>
            <person name="Wang L."/>
            <person name="Wang M."/>
            <person name="Yang K."/>
            <person name="Cui Y."/>
            <person name="Leung E."/>
            <person name="Nong W."/>
            <person name="Shin S.-K."/>
            <person name="Au S."/>
            <person name="Jeong K.Y."/>
            <person name="Chew F.T."/>
            <person name="Hui J."/>
            <person name="Leung T.F."/>
            <person name="Tungtrongchitr A."/>
            <person name="Zhong N."/>
            <person name="Liu Z."/>
            <person name="Tsui S."/>
        </authorList>
    </citation>
    <scope>NUCLEOTIDE SEQUENCE</scope>
    <source>
        <strain evidence="1">Derf</strain>
        <tissue evidence="1">Whole organism</tissue>
    </source>
</reference>
<evidence type="ECO:0000313" key="2">
    <source>
        <dbReference type="Proteomes" id="UP000790347"/>
    </source>
</evidence>
<proteinExistence type="predicted"/>
<keyword evidence="2" id="KW-1185">Reference proteome</keyword>
<dbReference type="Proteomes" id="UP000790347">
    <property type="component" value="Unassembled WGS sequence"/>
</dbReference>
<accession>A0A922I0W7</accession>
<comment type="caution">
    <text evidence="1">The sequence shown here is derived from an EMBL/GenBank/DDBJ whole genome shotgun (WGS) entry which is preliminary data.</text>
</comment>
<sequence length="118" mass="13843">MPQSFKEKKIQILKLISISSEIQQQQQKVLCQHYCIEVKNLRIAQNDIISSSSSLSPIIITLLYLPIAKLATKKKPTTIIRIHQSEYSFWILIRQNYMKINQNIFSDLILKKRSCYKC</sequence>
<name>A0A922I0W7_DERFA</name>
<evidence type="ECO:0000313" key="1">
    <source>
        <dbReference type="EMBL" id="KAH9520462.1"/>
    </source>
</evidence>
<dbReference type="EMBL" id="ASGP02000002">
    <property type="protein sequence ID" value="KAH9520462.1"/>
    <property type="molecule type" value="Genomic_DNA"/>
</dbReference>
<organism evidence="1 2">
    <name type="scientific">Dermatophagoides farinae</name>
    <name type="common">American house dust mite</name>
    <dbReference type="NCBI Taxonomy" id="6954"/>
    <lineage>
        <taxon>Eukaryota</taxon>
        <taxon>Metazoa</taxon>
        <taxon>Ecdysozoa</taxon>
        <taxon>Arthropoda</taxon>
        <taxon>Chelicerata</taxon>
        <taxon>Arachnida</taxon>
        <taxon>Acari</taxon>
        <taxon>Acariformes</taxon>
        <taxon>Sarcoptiformes</taxon>
        <taxon>Astigmata</taxon>
        <taxon>Psoroptidia</taxon>
        <taxon>Analgoidea</taxon>
        <taxon>Pyroglyphidae</taxon>
        <taxon>Dermatophagoidinae</taxon>
        <taxon>Dermatophagoides</taxon>
    </lineage>
</organism>